<feature type="compositionally biased region" description="Low complexity" evidence="4">
    <location>
        <begin position="516"/>
        <end position="525"/>
    </location>
</feature>
<dbReference type="PANTHER" id="PTHR43531:SF11">
    <property type="entry name" value="METHYL-ACCEPTING CHEMOTAXIS PROTEIN 3"/>
    <property type="match status" value="1"/>
</dbReference>
<dbReference type="GO" id="GO:0004888">
    <property type="term" value="F:transmembrane signaling receptor activity"/>
    <property type="evidence" value="ECO:0007669"/>
    <property type="project" value="InterPro"/>
</dbReference>
<keyword evidence="5" id="KW-0472">Membrane</keyword>
<feature type="transmembrane region" description="Helical" evidence="5">
    <location>
        <begin position="193"/>
        <end position="215"/>
    </location>
</feature>
<dbReference type="InterPro" id="IPR004090">
    <property type="entry name" value="Chemotax_Me-accpt_rcpt"/>
</dbReference>
<dbReference type="KEGG" id="msil:METEAL_04700"/>
<feature type="compositionally biased region" description="Basic and acidic residues" evidence="4">
    <location>
        <begin position="527"/>
        <end position="539"/>
    </location>
</feature>
<feature type="transmembrane region" description="Helical" evidence="5">
    <location>
        <begin position="12"/>
        <end position="32"/>
    </location>
</feature>
<evidence type="ECO:0000256" key="1">
    <source>
        <dbReference type="ARBA" id="ARBA00022500"/>
    </source>
</evidence>
<dbReference type="PANTHER" id="PTHR43531">
    <property type="entry name" value="PROTEIN ICFG"/>
    <property type="match status" value="1"/>
</dbReference>
<dbReference type="Pfam" id="PF12729">
    <property type="entry name" value="4HB_MCP_1"/>
    <property type="match status" value="1"/>
</dbReference>
<keyword evidence="3" id="KW-0807">Transducer</keyword>
<sequence length="539" mass="57007">MAFLANLRLTARLLLAFLVVSIITVLVGLYGLNGTSTVADRMHSVYQDNVLGQKYVANTLVSLAALQQRVVYMALAVDAKGRAEEMAVIEDGKKSVLDWMAKERSSAMSDVEAGMWKEFDAKWATYTDAIKRAEGLLNSTKHEDGRLLVVNETRPMYKDLRALVMKIFEDNGRVAEEGDKAGAAVYASLRRNIILIIFAAFGLAMGLGFLVIRVIKRQVGGEPADAALIAQQVAAGDLAVAVNLMPGDTTSMMASIKNMVEKLASVVGQVQDAAQSLVGASEQLSSTAQSLSQGASEQAASVEETSASVEEMSASIAQNNENAKVTGDIAIRTAKETVDGGQAVKETVGAMKQIAQKIAIIDDIAYQTNLLALNAAIEAGRAGEHGKGFAVVAAEVRKLAERSQVAAEEISGLASGSVDLAERAGKLLDTIVPSIQKTSDLVMEIAAASAEQNSGVGQINAAIGQISQTVAHSAAASEELASTSEEVNAQALELQSTMEFFRLARAAAQTRKRSASRPSAPARRTAAPREAEEGEFSRF</sequence>
<dbReference type="Proteomes" id="UP001238179">
    <property type="component" value="Chromosome"/>
</dbReference>
<keyword evidence="1" id="KW-0145">Chemotaxis</keyword>
<dbReference type="EMBL" id="AP027080">
    <property type="protein sequence ID" value="BDU71296.1"/>
    <property type="molecule type" value="Genomic_DNA"/>
</dbReference>
<dbReference type="PRINTS" id="PR00260">
    <property type="entry name" value="CHEMTRNSDUCR"/>
</dbReference>
<dbReference type="Pfam" id="PF00015">
    <property type="entry name" value="MCPsignal"/>
    <property type="match status" value="1"/>
</dbReference>
<dbReference type="GO" id="GO:0006935">
    <property type="term" value="P:chemotaxis"/>
    <property type="evidence" value="ECO:0007669"/>
    <property type="project" value="UniProtKB-KW"/>
</dbReference>
<proteinExistence type="inferred from homology"/>
<dbReference type="PROSITE" id="PS50111">
    <property type="entry name" value="CHEMOTAXIS_TRANSDUC_2"/>
    <property type="match status" value="1"/>
</dbReference>
<name>A0AA48GT67_9BACT</name>
<dbReference type="AlphaFoldDB" id="A0AA48GT67"/>
<dbReference type="SMART" id="SM00283">
    <property type="entry name" value="MA"/>
    <property type="match status" value="1"/>
</dbReference>
<dbReference type="RefSeq" id="WP_316414182.1">
    <property type="nucleotide sequence ID" value="NZ_AP027080.1"/>
</dbReference>
<dbReference type="Gene3D" id="1.10.287.950">
    <property type="entry name" value="Methyl-accepting chemotaxis protein"/>
    <property type="match status" value="1"/>
</dbReference>
<dbReference type="GO" id="GO:0007165">
    <property type="term" value="P:signal transduction"/>
    <property type="evidence" value="ECO:0007669"/>
    <property type="project" value="UniProtKB-KW"/>
</dbReference>
<dbReference type="SUPFAM" id="SSF58104">
    <property type="entry name" value="Methyl-accepting chemotaxis protein (MCP) signaling domain"/>
    <property type="match status" value="1"/>
</dbReference>
<keyword evidence="8" id="KW-1185">Reference proteome</keyword>
<evidence type="ECO:0000259" key="6">
    <source>
        <dbReference type="PROSITE" id="PS50111"/>
    </source>
</evidence>
<organism evidence="7 8">
    <name type="scientific">Mesoterricola silvestris</name>
    <dbReference type="NCBI Taxonomy" id="2927979"/>
    <lineage>
        <taxon>Bacteria</taxon>
        <taxon>Pseudomonadati</taxon>
        <taxon>Acidobacteriota</taxon>
        <taxon>Holophagae</taxon>
        <taxon>Holophagales</taxon>
        <taxon>Holophagaceae</taxon>
        <taxon>Mesoterricola</taxon>
    </lineage>
</organism>
<keyword evidence="5" id="KW-1133">Transmembrane helix</keyword>
<protein>
    <submittedName>
        <fullName evidence="7">Methyl-accepting chemotaxis protein</fullName>
    </submittedName>
</protein>
<dbReference type="GO" id="GO:0005886">
    <property type="term" value="C:plasma membrane"/>
    <property type="evidence" value="ECO:0007669"/>
    <property type="project" value="TreeGrafter"/>
</dbReference>
<evidence type="ECO:0000256" key="4">
    <source>
        <dbReference type="SAM" id="MobiDB-lite"/>
    </source>
</evidence>
<gene>
    <name evidence="7" type="primary">mcp_1</name>
    <name evidence="7" type="ORF">METEAL_04700</name>
</gene>
<evidence type="ECO:0000313" key="7">
    <source>
        <dbReference type="EMBL" id="BDU71296.1"/>
    </source>
</evidence>
<evidence type="ECO:0000256" key="3">
    <source>
        <dbReference type="PROSITE-ProRule" id="PRU00284"/>
    </source>
</evidence>
<comment type="similarity">
    <text evidence="2">Belongs to the methyl-accepting chemotaxis (MCP) protein family.</text>
</comment>
<evidence type="ECO:0000313" key="8">
    <source>
        <dbReference type="Proteomes" id="UP001238179"/>
    </source>
</evidence>
<dbReference type="InterPro" id="IPR051310">
    <property type="entry name" value="MCP_chemotaxis"/>
</dbReference>
<feature type="domain" description="Methyl-accepting transducer" evidence="6">
    <location>
        <begin position="273"/>
        <end position="488"/>
    </location>
</feature>
<dbReference type="InterPro" id="IPR004089">
    <property type="entry name" value="MCPsignal_dom"/>
</dbReference>
<dbReference type="InterPro" id="IPR024478">
    <property type="entry name" value="HlyB_4HB_MCP"/>
</dbReference>
<evidence type="ECO:0000256" key="5">
    <source>
        <dbReference type="SAM" id="Phobius"/>
    </source>
</evidence>
<keyword evidence="5" id="KW-0812">Transmembrane</keyword>
<reference evidence="8" key="1">
    <citation type="journal article" date="2023" name="Int. J. Syst. Evol. Microbiol.">
        <title>Mesoterricola silvestris gen. nov., sp. nov., Mesoterricola sediminis sp. nov., Geothrix oryzae sp. nov., Geothrix edaphica sp. nov., Geothrix rubra sp. nov., and Geothrix limicola sp. nov., six novel members of Acidobacteriota isolated from soils.</title>
        <authorList>
            <person name="Itoh H."/>
            <person name="Sugisawa Y."/>
            <person name="Mise K."/>
            <person name="Xu Z."/>
            <person name="Kuniyasu M."/>
            <person name="Ushijima N."/>
            <person name="Kawano K."/>
            <person name="Kobayashi E."/>
            <person name="Shiratori Y."/>
            <person name="Masuda Y."/>
            <person name="Senoo K."/>
        </authorList>
    </citation>
    <scope>NUCLEOTIDE SEQUENCE [LARGE SCALE GENOMIC DNA]</scope>
    <source>
        <strain evidence="8">W79</strain>
    </source>
</reference>
<accession>A0AA48GT67</accession>
<feature type="region of interest" description="Disordered" evidence="4">
    <location>
        <begin position="509"/>
        <end position="539"/>
    </location>
</feature>
<evidence type="ECO:0000256" key="2">
    <source>
        <dbReference type="ARBA" id="ARBA00029447"/>
    </source>
</evidence>